<dbReference type="PROSITE" id="PS51724">
    <property type="entry name" value="SPOR"/>
    <property type="match status" value="1"/>
</dbReference>
<dbReference type="InterPro" id="IPR036680">
    <property type="entry name" value="SPOR-like_sf"/>
</dbReference>
<keyword evidence="4" id="KW-1185">Reference proteome</keyword>
<sequence length="280" mass="30977">MEEKKKLTYKLEHNQYGTVHDEPLKEEAAGLSDLEPFHYNSSSSNKKTLNHTFIKRIAFTAAAAILVSLGIGYIFMSILGDGSGEAPLNDQITNFPVEANQSTTNEEGADTNGEGVELIGLTGFVIQAGVFQDFSQAESYQQELASLGHDGVLWSTEEGYRLFLGVYSSNEGAKDASAAMVEQEIDVFVRDWQTLNQTIPGTSADQQLLQAFTELWRAALSDDAQLEQGWQEWQEFDDSQLTSAVQSFYQTSSQIEMTASGQQRAANLLQLWQSYTELGK</sequence>
<name>A0A1H8TSY1_9BACI</name>
<evidence type="ECO:0000313" key="4">
    <source>
        <dbReference type="Proteomes" id="UP000199300"/>
    </source>
</evidence>
<dbReference type="Pfam" id="PF05036">
    <property type="entry name" value="SPOR"/>
    <property type="match status" value="1"/>
</dbReference>
<proteinExistence type="predicted"/>
<keyword evidence="1" id="KW-1133">Transmembrane helix</keyword>
<dbReference type="RefSeq" id="WP_177178333.1">
    <property type="nucleotide sequence ID" value="NZ_FODJ01000019.1"/>
</dbReference>
<keyword evidence="1" id="KW-0812">Transmembrane</keyword>
<dbReference type="GO" id="GO:0042834">
    <property type="term" value="F:peptidoglycan binding"/>
    <property type="evidence" value="ECO:0007669"/>
    <property type="project" value="InterPro"/>
</dbReference>
<feature type="domain" description="SPOR" evidence="2">
    <location>
        <begin position="118"/>
        <end position="196"/>
    </location>
</feature>
<reference evidence="3 4" key="1">
    <citation type="submission" date="2016-10" db="EMBL/GenBank/DDBJ databases">
        <authorList>
            <person name="de Groot N.N."/>
        </authorList>
    </citation>
    <scope>NUCLEOTIDE SEQUENCE [LARGE SCALE GENOMIC DNA]</scope>
    <source>
        <strain evidence="3 4">CGMCC 1.10434</strain>
    </source>
</reference>
<dbReference type="Gene3D" id="3.30.70.1070">
    <property type="entry name" value="Sporulation related repeat"/>
    <property type="match status" value="1"/>
</dbReference>
<keyword evidence="1" id="KW-0472">Membrane</keyword>
<dbReference type="Proteomes" id="UP000199300">
    <property type="component" value="Unassembled WGS sequence"/>
</dbReference>
<dbReference type="STRING" id="872970.SAMN04488134_1195"/>
<accession>A0A1H8TSY1</accession>
<gene>
    <name evidence="3" type="ORF">SAMN04488134_1195</name>
</gene>
<dbReference type="EMBL" id="FODJ01000019">
    <property type="protein sequence ID" value="SEO93538.1"/>
    <property type="molecule type" value="Genomic_DNA"/>
</dbReference>
<protein>
    <submittedName>
        <fullName evidence="3">Sporulation related domain-containing protein</fullName>
    </submittedName>
</protein>
<dbReference type="AlphaFoldDB" id="A0A1H8TSY1"/>
<evidence type="ECO:0000313" key="3">
    <source>
        <dbReference type="EMBL" id="SEO93538.1"/>
    </source>
</evidence>
<evidence type="ECO:0000259" key="2">
    <source>
        <dbReference type="PROSITE" id="PS51724"/>
    </source>
</evidence>
<evidence type="ECO:0000256" key="1">
    <source>
        <dbReference type="SAM" id="Phobius"/>
    </source>
</evidence>
<dbReference type="InterPro" id="IPR007730">
    <property type="entry name" value="SPOR-like_dom"/>
</dbReference>
<dbReference type="SUPFAM" id="SSF110997">
    <property type="entry name" value="Sporulation related repeat"/>
    <property type="match status" value="1"/>
</dbReference>
<organism evidence="3 4">
    <name type="scientific">Amphibacillus marinus</name>
    <dbReference type="NCBI Taxonomy" id="872970"/>
    <lineage>
        <taxon>Bacteria</taxon>
        <taxon>Bacillati</taxon>
        <taxon>Bacillota</taxon>
        <taxon>Bacilli</taxon>
        <taxon>Bacillales</taxon>
        <taxon>Bacillaceae</taxon>
        <taxon>Amphibacillus</taxon>
    </lineage>
</organism>
<feature type="transmembrane region" description="Helical" evidence="1">
    <location>
        <begin position="57"/>
        <end position="79"/>
    </location>
</feature>